<evidence type="ECO:0000256" key="10">
    <source>
        <dbReference type="ARBA" id="ARBA00023004"/>
    </source>
</evidence>
<evidence type="ECO:0000256" key="8">
    <source>
        <dbReference type="ARBA" id="ARBA00022723"/>
    </source>
</evidence>
<dbReference type="GO" id="GO:0042744">
    <property type="term" value="P:hydrogen peroxide catabolic process"/>
    <property type="evidence" value="ECO:0007669"/>
    <property type="project" value="UniProtKB-KW"/>
</dbReference>
<dbReference type="InterPro" id="IPR033905">
    <property type="entry name" value="Secretory_peroxidase"/>
</dbReference>
<evidence type="ECO:0000256" key="4">
    <source>
        <dbReference type="ARBA" id="ARBA00012313"/>
    </source>
</evidence>
<feature type="site" description="Transition state stabilizer" evidence="16">
    <location>
        <position position="108"/>
    </location>
</feature>
<comment type="function">
    <text evidence="2">Removal of H(2)O(2), oxidation of toxic reductants, biosynthesis and degradation of lignin, suberization, auxin catabolism, response to environmental stresses such as wounding, pathogen attack and oxidative stress. These functions might be dependent on each isozyme/isoform in each plant tissue.</text>
</comment>
<dbReference type="GO" id="GO:0046872">
    <property type="term" value="F:metal ion binding"/>
    <property type="evidence" value="ECO:0007669"/>
    <property type="project" value="UniProtKB-UniRule"/>
</dbReference>
<comment type="cofactor">
    <cofactor evidence="15 18">
        <name>Ca(2+)</name>
        <dbReference type="ChEBI" id="CHEBI:29108"/>
    </cofactor>
    <text evidence="15 18">Binds 2 calcium ions per subunit.</text>
</comment>
<sequence length="374" mass="40609">HHPVLSFYIYFSSQPHHSISVSHSKYIKTFASSLPCVLLNSISAHMGRLNPILVWSLCLSLCLFLCPTSAQLKTNFYANVCPNVENIVKNVVTQKFQQTFVTVPATIRLFFHDCFVQGCDASVLVASTGNNKAEKDHPDNLSLAGDGFDTVIKAKAAVDAVPQCKNKVSCADILALATRDVIVLSGGPSYAVELGRLDGLSSSSKNVDGNLPKPTFNLNQLNSMFAAHGLSQADMVALSAAHTVGFSHCDRFSNRIYSFSAGNPVDPSLNKTYATQLQQMCPKNVDPDIAINMDPNTPRTFDNVYFKNLELGQGLFTSDQVLFTDARSQPTVKTWAKDNAAFQQAFITAMTKLGRVGVKTGSKGNIRSDCSVLN</sequence>
<dbReference type="PANTHER" id="PTHR31517:SF57">
    <property type="entry name" value="PEROXIDASE"/>
    <property type="match status" value="1"/>
</dbReference>
<evidence type="ECO:0000256" key="5">
    <source>
        <dbReference type="ARBA" id="ARBA00022525"/>
    </source>
</evidence>
<feature type="binding site" evidence="15">
    <location>
        <position position="122"/>
    </location>
    <ligand>
        <name>Ca(2+)</name>
        <dbReference type="ChEBI" id="CHEBI:29108"/>
        <label>1</label>
    </ligand>
</feature>
<dbReference type="InterPro" id="IPR019793">
    <property type="entry name" value="Peroxidases_heam-ligand_BS"/>
</dbReference>
<feature type="disulfide bond" evidence="17">
    <location>
        <begin position="114"/>
        <end position="119"/>
    </location>
</feature>
<feature type="binding site" evidence="15">
    <location>
        <position position="118"/>
    </location>
    <ligand>
        <name>Ca(2+)</name>
        <dbReference type="ChEBI" id="CHEBI:29108"/>
        <label>1</label>
    </ligand>
</feature>
<dbReference type="EC" id="1.11.1.7" evidence="4 18"/>
<feature type="binding site" evidence="15">
    <location>
        <position position="302"/>
    </location>
    <ligand>
        <name>Ca(2+)</name>
        <dbReference type="ChEBI" id="CHEBI:29108"/>
        <label>2</label>
    </ligand>
</feature>
<feature type="disulfide bond" evidence="17">
    <location>
        <begin position="81"/>
        <end position="164"/>
    </location>
</feature>
<feature type="binding site" description="axial binding residue" evidence="15">
    <location>
        <position position="242"/>
    </location>
    <ligand>
        <name>heme b</name>
        <dbReference type="ChEBI" id="CHEBI:60344"/>
    </ligand>
    <ligandPart>
        <name>Fe</name>
        <dbReference type="ChEBI" id="CHEBI:18248"/>
    </ligandPart>
</feature>
<dbReference type="InterPro" id="IPR002016">
    <property type="entry name" value="Haem_peroxidase"/>
</dbReference>
<name>A0A4Y1RP91_PRUDU</name>
<evidence type="ECO:0000256" key="6">
    <source>
        <dbReference type="ARBA" id="ARBA00022559"/>
    </source>
</evidence>
<evidence type="ECO:0000256" key="14">
    <source>
        <dbReference type="PIRSR" id="PIRSR600823-2"/>
    </source>
</evidence>
<comment type="similarity">
    <text evidence="18">Belongs to the peroxidase family. Classical plant (class III) peroxidase subfamily.</text>
</comment>
<evidence type="ECO:0000256" key="12">
    <source>
        <dbReference type="ARBA" id="ARBA00023324"/>
    </source>
</evidence>
<dbReference type="PRINTS" id="PR00458">
    <property type="entry name" value="PEROXIDASE"/>
</dbReference>
<dbReference type="Pfam" id="PF00141">
    <property type="entry name" value="peroxidase"/>
    <property type="match status" value="1"/>
</dbReference>
<comment type="cofactor">
    <cofactor evidence="15 18">
        <name>heme b</name>
        <dbReference type="ChEBI" id="CHEBI:60344"/>
    </cofactor>
    <text evidence="15 18">Binds 1 heme b (iron(II)-protoporphyrin IX) group per subunit.</text>
</comment>
<dbReference type="PANTHER" id="PTHR31517">
    <property type="match status" value="1"/>
</dbReference>
<dbReference type="PROSITE" id="PS50873">
    <property type="entry name" value="PEROXIDASE_4"/>
    <property type="match status" value="1"/>
</dbReference>
<dbReference type="FunFam" id="1.10.420.10:FF:000001">
    <property type="entry name" value="Peroxidase"/>
    <property type="match status" value="1"/>
</dbReference>
<feature type="active site" description="Proton acceptor" evidence="13">
    <location>
        <position position="112"/>
    </location>
</feature>
<accession>A0A4Y1RP91</accession>
<protein>
    <recommendedName>
        <fullName evidence="4 18">Peroxidase</fullName>
        <ecNumber evidence="4 18">1.11.1.7</ecNumber>
    </recommendedName>
</protein>
<keyword evidence="11 17" id="KW-1015">Disulfide bond</keyword>
<dbReference type="PROSITE" id="PS00436">
    <property type="entry name" value="PEROXIDASE_2"/>
    <property type="match status" value="1"/>
</dbReference>
<dbReference type="GO" id="GO:0006979">
    <property type="term" value="P:response to oxidative stress"/>
    <property type="evidence" value="ECO:0007669"/>
    <property type="project" value="UniProtKB-UniRule"/>
</dbReference>
<dbReference type="FunFam" id="1.10.520.10:FF:000008">
    <property type="entry name" value="Peroxidase"/>
    <property type="match status" value="1"/>
</dbReference>
<dbReference type="GO" id="GO:0140825">
    <property type="term" value="F:lactoperoxidase activity"/>
    <property type="evidence" value="ECO:0007669"/>
    <property type="project" value="UniProtKB-EC"/>
</dbReference>
<dbReference type="AlphaFoldDB" id="A0A4Y1RP91"/>
<evidence type="ECO:0000259" key="19">
    <source>
        <dbReference type="PROSITE" id="PS50873"/>
    </source>
</evidence>
<evidence type="ECO:0000256" key="13">
    <source>
        <dbReference type="PIRSR" id="PIRSR600823-1"/>
    </source>
</evidence>
<keyword evidence="10 15" id="KW-0408">Iron</keyword>
<dbReference type="GO" id="GO:0020037">
    <property type="term" value="F:heme binding"/>
    <property type="evidence" value="ECO:0007669"/>
    <property type="project" value="UniProtKB-UniRule"/>
</dbReference>
<dbReference type="InterPro" id="IPR010255">
    <property type="entry name" value="Haem_peroxidase_sf"/>
</dbReference>
<dbReference type="PROSITE" id="PS00435">
    <property type="entry name" value="PEROXIDASE_1"/>
    <property type="match status" value="1"/>
</dbReference>
<evidence type="ECO:0000256" key="2">
    <source>
        <dbReference type="ARBA" id="ARBA00002322"/>
    </source>
</evidence>
<dbReference type="GO" id="GO:0005576">
    <property type="term" value="C:extracellular region"/>
    <property type="evidence" value="ECO:0007669"/>
    <property type="project" value="UniProtKB-SubCell"/>
</dbReference>
<evidence type="ECO:0000313" key="20">
    <source>
        <dbReference type="EMBL" id="BBH05915.1"/>
    </source>
</evidence>
<evidence type="ECO:0000256" key="9">
    <source>
        <dbReference type="ARBA" id="ARBA00023002"/>
    </source>
</evidence>
<comment type="catalytic activity">
    <reaction evidence="1 18">
        <text>2 a phenolic donor + H2O2 = 2 a phenolic radical donor + 2 H2O</text>
        <dbReference type="Rhea" id="RHEA:56136"/>
        <dbReference type="ChEBI" id="CHEBI:15377"/>
        <dbReference type="ChEBI" id="CHEBI:16240"/>
        <dbReference type="ChEBI" id="CHEBI:139520"/>
        <dbReference type="ChEBI" id="CHEBI:139521"/>
        <dbReference type="EC" id="1.11.1.7"/>
    </reaction>
</comment>
<feature type="binding site" evidence="15">
    <location>
        <position position="294"/>
    </location>
    <ligand>
        <name>Ca(2+)</name>
        <dbReference type="ChEBI" id="CHEBI:29108"/>
        <label>2</label>
    </ligand>
</feature>
<feature type="binding site" evidence="15">
    <location>
        <position position="120"/>
    </location>
    <ligand>
        <name>Ca(2+)</name>
        <dbReference type="ChEBI" id="CHEBI:29108"/>
        <label>1</label>
    </ligand>
</feature>
<feature type="non-terminal residue" evidence="20">
    <location>
        <position position="1"/>
    </location>
</feature>
<dbReference type="Gene3D" id="1.10.520.10">
    <property type="match status" value="1"/>
</dbReference>
<dbReference type="InterPro" id="IPR019794">
    <property type="entry name" value="Peroxidases_AS"/>
</dbReference>
<feature type="domain" description="Plant heme peroxidase family profile" evidence="19">
    <location>
        <begin position="71"/>
        <end position="374"/>
    </location>
</feature>
<keyword evidence="15 18" id="KW-0106">Calcium</keyword>
<feature type="binding site" evidence="15">
    <location>
        <position position="243"/>
    </location>
    <ligand>
        <name>Ca(2+)</name>
        <dbReference type="ChEBI" id="CHEBI:29108"/>
        <label>2</label>
    </ligand>
</feature>
<organism evidence="20">
    <name type="scientific">Prunus dulcis</name>
    <name type="common">Almond</name>
    <name type="synonym">Amygdalus dulcis</name>
    <dbReference type="NCBI Taxonomy" id="3755"/>
    <lineage>
        <taxon>Eukaryota</taxon>
        <taxon>Viridiplantae</taxon>
        <taxon>Streptophyta</taxon>
        <taxon>Embryophyta</taxon>
        <taxon>Tracheophyta</taxon>
        <taxon>Spermatophyta</taxon>
        <taxon>Magnoliopsida</taxon>
        <taxon>eudicotyledons</taxon>
        <taxon>Gunneridae</taxon>
        <taxon>Pentapetalae</taxon>
        <taxon>rosids</taxon>
        <taxon>fabids</taxon>
        <taxon>Rosales</taxon>
        <taxon>Rosaceae</taxon>
        <taxon>Amygdaloideae</taxon>
        <taxon>Amygdaleae</taxon>
        <taxon>Prunus</taxon>
    </lineage>
</organism>
<comment type="subcellular location">
    <subcellularLocation>
        <location evidence="18">Secreted</location>
    </subcellularLocation>
</comment>
<evidence type="ECO:0000256" key="1">
    <source>
        <dbReference type="ARBA" id="ARBA00000189"/>
    </source>
</evidence>
<dbReference type="SUPFAM" id="SSF48113">
    <property type="entry name" value="Heme-dependent peroxidases"/>
    <property type="match status" value="1"/>
</dbReference>
<feature type="binding site" evidence="14">
    <location>
        <position position="212"/>
    </location>
    <ligand>
        <name>substrate</name>
    </ligand>
</feature>
<evidence type="ECO:0000256" key="18">
    <source>
        <dbReference type="RuleBase" id="RU362060"/>
    </source>
</evidence>
<keyword evidence="6 18" id="KW-0575">Peroxidase</keyword>
<comment type="similarity">
    <text evidence="3">Belongs to the peroxidase family. Ascorbate peroxidase subfamily.</text>
</comment>
<keyword evidence="8 15" id="KW-0479">Metal-binding</keyword>
<feature type="disulfide bond" evidence="17">
    <location>
        <begin position="249"/>
        <end position="281"/>
    </location>
</feature>
<keyword evidence="7 18" id="KW-0349">Heme</keyword>
<proteinExistence type="inferred from homology"/>
<evidence type="ECO:0000256" key="3">
    <source>
        <dbReference type="ARBA" id="ARBA00006873"/>
    </source>
</evidence>
<feature type="binding site" evidence="15">
    <location>
        <position position="134"/>
    </location>
    <ligand>
        <name>Ca(2+)</name>
        <dbReference type="ChEBI" id="CHEBI:29108"/>
        <label>1</label>
    </ligand>
</feature>
<gene>
    <name evidence="20" type="ORF">Prudu_017434</name>
</gene>
<dbReference type="EMBL" id="AP019302">
    <property type="protein sequence ID" value="BBH05915.1"/>
    <property type="molecule type" value="Genomic_DNA"/>
</dbReference>
<evidence type="ECO:0000256" key="17">
    <source>
        <dbReference type="PIRSR" id="PIRSR600823-5"/>
    </source>
</evidence>
<feature type="binding site" evidence="15">
    <location>
        <position position="116"/>
    </location>
    <ligand>
        <name>Ca(2+)</name>
        <dbReference type="ChEBI" id="CHEBI:29108"/>
        <label>1</label>
    </ligand>
</feature>
<feature type="binding site" evidence="15">
    <location>
        <position position="113"/>
    </location>
    <ligand>
        <name>Ca(2+)</name>
        <dbReference type="ChEBI" id="CHEBI:29108"/>
        <label>1</label>
    </ligand>
</feature>
<keyword evidence="9 18" id="KW-0560">Oxidoreductase</keyword>
<keyword evidence="5 18" id="KW-0964">Secreted</keyword>
<dbReference type="InterPro" id="IPR000823">
    <property type="entry name" value="Peroxidase_pln"/>
</dbReference>
<keyword evidence="12 18" id="KW-0376">Hydrogen peroxide</keyword>
<evidence type="ECO:0000256" key="11">
    <source>
        <dbReference type="ARBA" id="ARBA00023157"/>
    </source>
</evidence>
<dbReference type="Gene3D" id="1.10.420.10">
    <property type="entry name" value="Peroxidase, domain 2"/>
    <property type="match status" value="1"/>
</dbReference>
<evidence type="ECO:0000256" key="15">
    <source>
        <dbReference type="PIRSR" id="PIRSR600823-3"/>
    </source>
</evidence>
<dbReference type="CDD" id="cd00693">
    <property type="entry name" value="secretory_peroxidase"/>
    <property type="match status" value="1"/>
</dbReference>
<feature type="disulfide bond" evidence="17">
    <location>
        <begin position="170"/>
        <end position="370"/>
    </location>
</feature>
<reference evidence="20" key="1">
    <citation type="journal article" date="2019" name="Science">
        <title>Mutation of a bHLH transcription factor allowed almond domestication.</title>
        <authorList>
            <person name="Sanchez-Perez R."/>
            <person name="Pavan S."/>
            <person name="Mazzeo R."/>
            <person name="Moldovan C."/>
            <person name="Aiese Cigliano R."/>
            <person name="Del Cueto J."/>
            <person name="Ricciardi F."/>
            <person name="Lotti C."/>
            <person name="Ricciardi L."/>
            <person name="Dicenta F."/>
            <person name="Lopez-Marques R.L."/>
            <person name="Lindberg Moller B."/>
        </authorList>
    </citation>
    <scope>NUCLEOTIDE SEQUENCE</scope>
</reference>
<feature type="binding site" evidence="15">
    <location>
        <position position="297"/>
    </location>
    <ligand>
        <name>Ca(2+)</name>
        <dbReference type="ChEBI" id="CHEBI:29108"/>
        <label>2</label>
    </ligand>
</feature>
<evidence type="ECO:0000256" key="7">
    <source>
        <dbReference type="ARBA" id="ARBA00022617"/>
    </source>
</evidence>
<evidence type="ECO:0000256" key="16">
    <source>
        <dbReference type="PIRSR" id="PIRSR600823-4"/>
    </source>
</evidence>
<dbReference type="PRINTS" id="PR00461">
    <property type="entry name" value="PLPEROXIDASE"/>
</dbReference>